<organism evidence="1 2">
    <name type="scientific">Faecalibacterium prausnitzii</name>
    <dbReference type="NCBI Taxonomy" id="853"/>
    <lineage>
        <taxon>Bacteria</taxon>
        <taxon>Bacillati</taxon>
        <taxon>Bacillota</taxon>
        <taxon>Clostridia</taxon>
        <taxon>Eubacteriales</taxon>
        <taxon>Oscillospiraceae</taxon>
        <taxon>Faecalibacterium</taxon>
    </lineage>
</organism>
<name>A0A2A7AYI5_9FIRM</name>
<reference evidence="1 2" key="1">
    <citation type="journal article" date="2017" name="Front. Microbiol.">
        <title>New Insights into the Diversity of the Genus Faecalibacterium.</title>
        <authorList>
            <person name="Benevides L."/>
            <person name="Burman S."/>
            <person name="Martin R."/>
            <person name="Robert V."/>
            <person name="Thomas M."/>
            <person name="Miquel S."/>
            <person name="Chain F."/>
            <person name="Sokol H."/>
            <person name="Bermudez-Humaran L.G."/>
            <person name="Morrison M."/>
            <person name="Langella P."/>
            <person name="Azevedo V.A."/>
            <person name="Chatel J.M."/>
            <person name="Soares S."/>
        </authorList>
    </citation>
    <scope>NUCLEOTIDE SEQUENCE [LARGE SCALE GENOMIC DNA]</scope>
    <source>
        <strain evidence="1 2">CNCM I 4644</strain>
    </source>
</reference>
<dbReference type="EMBL" id="NMTZ01000018">
    <property type="protein sequence ID" value="PDX84206.1"/>
    <property type="molecule type" value="Genomic_DNA"/>
</dbReference>
<proteinExistence type="predicted"/>
<comment type="caution">
    <text evidence="1">The sequence shown here is derived from an EMBL/GenBank/DDBJ whole genome shotgun (WGS) entry which is preliminary data.</text>
</comment>
<sequence length="129" mass="15167">MAYLKLMMDEKEIAHLSEDGQYLCANESVPQYDLPLNLFIGNSRKVPLVDVVVWAKKRIFPKNRMDCKEILKLMGLPDYNAWEIVKRTNACLMEDPYWLRFSEDETFEDTTRGRARRIMTECQKPADTN</sequence>
<dbReference type="AlphaFoldDB" id="A0A2A7AYI5"/>
<evidence type="ECO:0000313" key="1">
    <source>
        <dbReference type="EMBL" id="PDX84206.1"/>
    </source>
</evidence>
<accession>A0A2A7AYI5</accession>
<evidence type="ECO:0000313" key="2">
    <source>
        <dbReference type="Proteomes" id="UP000220480"/>
    </source>
</evidence>
<gene>
    <name evidence="1" type="ORF">CGS59_07235</name>
</gene>
<dbReference type="Proteomes" id="UP000220480">
    <property type="component" value="Unassembled WGS sequence"/>
</dbReference>
<dbReference type="RefSeq" id="WP_097779443.1">
    <property type="nucleotide sequence ID" value="NZ_NMTZ01000018.1"/>
</dbReference>
<protein>
    <submittedName>
        <fullName evidence="1">Uncharacterized protein</fullName>
    </submittedName>
</protein>